<gene>
    <name evidence="1" type="ORF">ENN04_01335</name>
</gene>
<dbReference type="AlphaFoldDB" id="A0A7C5SVV3"/>
<name>A0A7C5SVV3_9AQUI</name>
<evidence type="ECO:0000313" key="1">
    <source>
        <dbReference type="EMBL" id="HHO73267.1"/>
    </source>
</evidence>
<dbReference type="InterPro" id="IPR007362">
    <property type="entry name" value="DUF429"/>
</dbReference>
<dbReference type="Pfam" id="PF04250">
    <property type="entry name" value="DUF429"/>
    <property type="match status" value="1"/>
</dbReference>
<protein>
    <submittedName>
        <fullName evidence="1">DUF429 domain-containing protein</fullName>
    </submittedName>
</protein>
<accession>A0A7C5SVV3</accession>
<comment type="caution">
    <text evidence="1">The sequence shown here is derived from an EMBL/GenBank/DDBJ whole genome shotgun (WGS) entry which is preliminary data.</text>
</comment>
<sequence>MKVLGIDLAGSERRNSGVAYLEDGKLTCFVLHKDEEILELSKGFSHIFIDAPLSLPKGRANLQERGPHFRACDLMLRERGIRFFPVSLGPMRLLTERGIRLKTVMEGWGKVVYEVFPGAFYDVMGVGRKDKKAILELYRRLGFNLEDRRYTKDEIDAIACLLTGIMFLEGRAELLEGEDGAIIIPKAI</sequence>
<proteinExistence type="predicted"/>
<reference evidence="1" key="1">
    <citation type="journal article" date="2020" name="mSystems">
        <title>Genome- and Community-Level Interaction Insights into Carbon Utilization and Element Cycling Functions of Hydrothermarchaeota in Hydrothermal Sediment.</title>
        <authorList>
            <person name="Zhou Z."/>
            <person name="Liu Y."/>
            <person name="Xu W."/>
            <person name="Pan J."/>
            <person name="Luo Z.H."/>
            <person name="Li M."/>
        </authorList>
    </citation>
    <scope>NUCLEOTIDE SEQUENCE [LARGE SCALE GENOMIC DNA]</scope>
    <source>
        <strain evidence="1">SpSt-114</strain>
    </source>
</reference>
<organism evidence="1">
    <name type="scientific">Thermocrinis ruber</name>
    <dbReference type="NCBI Taxonomy" id="75906"/>
    <lineage>
        <taxon>Bacteria</taxon>
        <taxon>Pseudomonadati</taxon>
        <taxon>Aquificota</taxon>
        <taxon>Aquificia</taxon>
        <taxon>Aquificales</taxon>
        <taxon>Aquificaceae</taxon>
        <taxon>Thermocrinis</taxon>
    </lineage>
</organism>
<dbReference type="EMBL" id="DSAC01000016">
    <property type="protein sequence ID" value="HHO73267.1"/>
    <property type="molecule type" value="Genomic_DNA"/>
</dbReference>